<accession>A0ACC5ZF38</accession>
<sequence>MIVMIIVGRLLYRFAAQSRVCRSISISMIRRTQIKKVLCVAEKNDAAKGIAEIMSSGRSRRREGYSVYNKIYEYEYNLFGQVSFLSSTTTKYR</sequence>
<reference evidence="1" key="1">
    <citation type="submission" date="2020-02" db="EMBL/GenBank/DDBJ databases">
        <title>Genome sequencing of the panga catfish, Pangasius djambal.</title>
        <authorList>
            <person name="Wen M."/>
            <person name="Zahm M."/>
            <person name="Roques C."/>
            <person name="Cabau C."/>
            <person name="Klopp C."/>
            <person name="Donnadieu C."/>
            <person name="Jouanno E."/>
            <person name="Avarre J.-C."/>
            <person name="Campet M."/>
            <person name="Ha T."/>
            <person name="Dugue R."/>
            <person name="Lampietro C."/>
            <person name="Louis A."/>
            <person name="Herpin A."/>
            <person name="Echchiki A."/>
            <person name="Berthelot C."/>
            <person name="Parey E."/>
            <person name="Roest-Crollius H."/>
            <person name="Braasch I."/>
            <person name="Postlethwait J.H."/>
            <person name="Bobe J."/>
            <person name="Montfort J."/>
            <person name="Bouchez O."/>
            <person name="Begum T."/>
            <person name="Schartl M."/>
            <person name="Gustiano R."/>
            <person name="Guiguen Y."/>
        </authorList>
    </citation>
    <scope>NUCLEOTIDE SEQUENCE</scope>
    <source>
        <strain evidence="1">Pdj_M5554</strain>
    </source>
</reference>
<feature type="non-terminal residue" evidence="1">
    <location>
        <position position="93"/>
    </location>
</feature>
<evidence type="ECO:0000313" key="2">
    <source>
        <dbReference type="Proteomes" id="UP000830395"/>
    </source>
</evidence>
<evidence type="ECO:0000313" key="1">
    <source>
        <dbReference type="EMBL" id="MCJ8746417.1"/>
    </source>
</evidence>
<dbReference type="Proteomes" id="UP000830395">
    <property type="component" value="Chromosome 23"/>
</dbReference>
<organism evidence="1 2">
    <name type="scientific">Pangasius djambal</name>
    <dbReference type="NCBI Taxonomy" id="1691987"/>
    <lineage>
        <taxon>Eukaryota</taxon>
        <taxon>Metazoa</taxon>
        <taxon>Chordata</taxon>
        <taxon>Craniata</taxon>
        <taxon>Vertebrata</taxon>
        <taxon>Euteleostomi</taxon>
        <taxon>Actinopterygii</taxon>
        <taxon>Neopterygii</taxon>
        <taxon>Teleostei</taxon>
        <taxon>Ostariophysi</taxon>
        <taxon>Siluriformes</taxon>
        <taxon>Pangasiidae</taxon>
        <taxon>Pangasius</taxon>
    </lineage>
</organism>
<keyword evidence="2" id="KW-1185">Reference proteome</keyword>
<protein>
    <submittedName>
        <fullName evidence="1">Uncharacterized protein</fullName>
    </submittedName>
</protein>
<name>A0ACC5ZF38_9TELE</name>
<comment type="caution">
    <text evidence="1">The sequence shown here is derived from an EMBL/GenBank/DDBJ whole genome shotgun (WGS) entry which is preliminary data.</text>
</comment>
<dbReference type="EMBL" id="CM040997">
    <property type="protein sequence ID" value="MCJ8746417.1"/>
    <property type="molecule type" value="Genomic_DNA"/>
</dbReference>
<gene>
    <name evidence="1" type="ORF">PDJAM_G00141560</name>
</gene>
<proteinExistence type="predicted"/>